<proteinExistence type="inferred from homology"/>
<dbReference type="SMART" id="SM00245">
    <property type="entry name" value="TSPc"/>
    <property type="match status" value="1"/>
</dbReference>
<keyword evidence="2 5" id="KW-0645">Protease</keyword>
<evidence type="ECO:0000259" key="6">
    <source>
        <dbReference type="PROSITE" id="PS50106"/>
    </source>
</evidence>
<dbReference type="RefSeq" id="WP_379011670.1">
    <property type="nucleotide sequence ID" value="NZ_JBHSDC010000002.1"/>
</dbReference>
<dbReference type="InterPro" id="IPR029045">
    <property type="entry name" value="ClpP/crotonase-like_dom_sf"/>
</dbReference>
<dbReference type="SMART" id="SM00228">
    <property type="entry name" value="PDZ"/>
    <property type="match status" value="1"/>
</dbReference>
<dbReference type="InterPro" id="IPR020992">
    <property type="entry name" value="Tail_Prtase_C"/>
</dbReference>
<dbReference type="SUPFAM" id="SSF50156">
    <property type="entry name" value="PDZ domain-like"/>
    <property type="match status" value="1"/>
</dbReference>
<evidence type="ECO:0000256" key="3">
    <source>
        <dbReference type="ARBA" id="ARBA00022801"/>
    </source>
</evidence>
<dbReference type="Pfam" id="PF11818">
    <property type="entry name" value="DUF3340"/>
    <property type="match status" value="1"/>
</dbReference>
<dbReference type="InterPro" id="IPR001478">
    <property type="entry name" value="PDZ"/>
</dbReference>
<reference evidence="8" key="1">
    <citation type="journal article" date="2019" name="Int. J. Syst. Evol. Microbiol.">
        <title>The Global Catalogue of Microorganisms (GCM) 10K type strain sequencing project: providing services to taxonomists for standard genome sequencing and annotation.</title>
        <authorList>
            <consortium name="The Broad Institute Genomics Platform"/>
            <consortium name="The Broad Institute Genome Sequencing Center for Infectious Disease"/>
            <person name="Wu L."/>
            <person name="Ma J."/>
        </authorList>
    </citation>
    <scope>NUCLEOTIDE SEQUENCE [LARGE SCALE GENOMIC DNA]</scope>
    <source>
        <strain evidence="8">CECT 8010</strain>
    </source>
</reference>
<dbReference type="PANTHER" id="PTHR32060:SF22">
    <property type="entry name" value="CARBOXYL-TERMINAL-PROCESSING PEPTIDASE 3, CHLOROPLASTIC"/>
    <property type="match status" value="1"/>
</dbReference>
<gene>
    <name evidence="7" type="ORF">ACFOW1_01200</name>
</gene>
<dbReference type="InterPro" id="IPR036034">
    <property type="entry name" value="PDZ_sf"/>
</dbReference>
<keyword evidence="8" id="KW-1185">Reference proteome</keyword>
<dbReference type="Pfam" id="PF03572">
    <property type="entry name" value="Peptidase_S41"/>
    <property type="match status" value="1"/>
</dbReference>
<name>A0ABV8PQQ5_9BACT</name>
<dbReference type="Gene3D" id="2.30.42.10">
    <property type="match status" value="1"/>
</dbReference>
<keyword evidence="3 5" id="KW-0378">Hydrolase</keyword>
<dbReference type="PROSITE" id="PS50106">
    <property type="entry name" value="PDZ"/>
    <property type="match status" value="1"/>
</dbReference>
<dbReference type="SUPFAM" id="SSF52096">
    <property type="entry name" value="ClpP/crotonase"/>
    <property type="match status" value="1"/>
</dbReference>
<dbReference type="Pfam" id="PF00595">
    <property type="entry name" value="PDZ"/>
    <property type="match status" value="1"/>
</dbReference>
<dbReference type="Proteomes" id="UP001595906">
    <property type="component" value="Unassembled WGS sequence"/>
</dbReference>
<dbReference type="EMBL" id="JBHSDC010000002">
    <property type="protein sequence ID" value="MFC4230488.1"/>
    <property type="molecule type" value="Genomic_DNA"/>
</dbReference>
<dbReference type="InterPro" id="IPR004447">
    <property type="entry name" value="Peptidase_S41A"/>
</dbReference>
<dbReference type="InterPro" id="IPR040573">
    <property type="entry name" value="TSP_N"/>
</dbReference>
<dbReference type="EC" id="3.4.21.102" evidence="7"/>
<evidence type="ECO:0000256" key="2">
    <source>
        <dbReference type="ARBA" id="ARBA00022670"/>
    </source>
</evidence>
<accession>A0ABV8PQQ5</accession>
<dbReference type="NCBIfam" id="TIGR00225">
    <property type="entry name" value="prc"/>
    <property type="match status" value="1"/>
</dbReference>
<dbReference type="InterPro" id="IPR005151">
    <property type="entry name" value="Tail-specific_protease"/>
</dbReference>
<keyword evidence="4 5" id="KW-0720">Serine protease</keyword>
<dbReference type="GO" id="GO:0004252">
    <property type="term" value="F:serine-type endopeptidase activity"/>
    <property type="evidence" value="ECO:0007669"/>
    <property type="project" value="UniProtKB-EC"/>
</dbReference>
<organism evidence="7 8">
    <name type="scientific">Parasediminibacterium paludis</name>
    <dbReference type="NCBI Taxonomy" id="908966"/>
    <lineage>
        <taxon>Bacteria</taxon>
        <taxon>Pseudomonadati</taxon>
        <taxon>Bacteroidota</taxon>
        <taxon>Chitinophagia</taxon>
        <taxon>Chitinophagales</taxon>
        <taxon>Chitinophagaceae</taxon>
        <taxon>Parasediminibacterium</taxon>
    </lineage>
</organism>
<evidence type="ECO:0000256" key="4">
    <source>
        <dbReference type="ARBA" id="ARBA00022825"/>
    </source>
</evidence>
<evidence type="ECO:0000313" key="8">
    <source>
        <dbReference type="Proteomes" id="UP001595906"/>
    </source>
</evidence>
<feature type="domain" description="PDZ" evidence="6">
    <location>
        <begin position="248"/>
        <end position="324"/>
    </location>
</feature>
<dbReference type="CDD" id="cd06782">
    <property type="entry name" value="cpPDZ_CPP-like"/>
    <property type="match status" value="1"/>
</dbReference>
<sequence>MIQKKGWVLFIVLAFAGAFFAFRGINPNPVPTTQKQKLLAAIGQLLQEQHYSPKPINDAFSKEVFKKFIEELDGDKSLFLKSDIDALKKYETNIDDEIKAASELKFLPAVDAIYDKRTAEVVAIYKNILSKPFDFKVDETLVTDPEKLAYPTTDAERKDRWRKRLKLLTLERFTNLQEDRNKSKVDSISNKTDAQLEAEARTSVLRALDRTYNRIKVKFTEDERFNTFINVITNAMDPHSDYFAPVEKRAFDEQMSGRFYGIGAQLQEQQDGSIKIMSLVPGGPAFKSGEIMVNDVIVKVGQGGKDEMVDISGYEVTDAVKLIRGNKGTEVKLALKKADGTFKTVSILRDEIVQDEGFARSVVVKNGDKKIGYIVLPDFYANFEDPKGARCSVDVAKEVEKLKEEKVDGIVIDLRNNGGGSLYEVIQMVGLFIKEGPVVQVRDRDGKSMVMDDRDQNVLYDGPLAVMVNEFSASASEIFAAAIQDYKRGVIVGSTSTYGKGTVQRSVPLGKRLDYFSDRTEFGSVKLTFQKFYRVNGGSTQLKGVESDIVLPDIYELSKYREKENKSALPWDEINKAPIQPYAGYASVIEAEKQKLQFDTTFNLIKTNVEQLAKSNDAPINLQLDKYKAAQAQLRATSTHINNLIKLKDSLDISVLKPDYDKFYNNPYKTKQDVYQDWLKRIKTDLYINETVKIVSNMIAAQNQVAITK</sequence>
<evidence type="ECO:0000313" key="7">
    <source>
        <dbReference type="EMBL" id="MFC4230488.1"/>
    </source>
</evidence>
<dbReference type="Gene3D" id="3.90.226.10">
    <property type="entry name" value="2-enoyl-CoA Hydratase, Chain A, domain 1"/>
    <property type="match status" value="1"/>
</dbReference>
<comment type="similarity">
    <text evidence="1 5">Belongs to the peptidase S41A family.</text>
</comment>
<dbReference type="CDD" id="cd07560">
    <property type="entry name" value="Peptidase_S41_CPP"/>
    <property type="match status" value="1"/>
</dbReference>
<comment type="caution">
    <text evidence="7">The sequence shown here is derived from an EMBL/GenBank/DDBJ whole genome shotgun (WGS) entry which is preliminary data.</text>
</comment>
<protein>
    <submittedName>
        <fullName evidence="7">Carboxy terminal-processing peptidase</fullName>
        <ecNumber evidence="7">3.4.21.102</ecNumber>
    </submittedName>
</protein>
<evidence type="ECO:0000256" key="1">
    <source>
        <dbReference type="ARBA" id="ARBA00009179"/>
    </source>
</evidence>
<evidence type="ECO:0000256" key="5">
    <source>
        <dbReference type="RuleBase" id="RU004404"/>
    </source>
</evidence>
<dbReference type="PANTHER" id="PTHR32060">
    <property type="entry name" value="TAIL-SPECIFIC PROTEASE"/>
    <property type="match status" value="1"/>
</dbReference>
<dbReference type="Pfam" id="PF17804">
    <property type="entry name" value="TSP_NTD"/>
    <property type="match status" value="1"/>
</dbReference>